<keyword evidence="1" id="KW-1133">Transmembrane helix</keyword>
<evidence type="ECO:0000256" key="1">
    <source>
        <dbReference type="SAM" id="Phobius"/>
    </source>
</evidence>
<reference evidence="2 3" key="1">
    <citation type="journal article" date="2019" name="Nat. Med.">
        <title>A library of human gut bacterial isolates paired with longitudinal multiomics data enables mechanistic microbiome research.</title>
        <authorList>
            <person name="Poyet M."/>
            <person name="Groussin M."/>
            <person name="Gibbons S.M."/>
            <person name="Avila-Pacheco J."/>
            <person name="Jiang X."/>
            <person name="Kearney S.M."/>
            <person name="Perrotta A.R."/>
            <person name="Berdy B."/>
            <person name="Zhao S."/>
            <person name="Lieberman T.D."/>
            <person name="Swanson P.K."/>
            <person name="Smith M."/>
            <person name="Roesemann S."/>
            <person name="Alexander J.E."/>
            <person name="Rich S.A."/>
            <person name="Livny J."/>
            <person name="Vlamakis H."/>
            <person name="Clish C."/>
            <person name="Bullock K."/>
            <person name="Deik A."/>
            <person name="Scott J."/>
            <person name="Pierce K.A."/>
            <person name="Xavier R.J."/>
            <person name="Alm E.J."/>
        </authorList>
    </citation>
    <scope>NUCLEOTIDE SEQUENCE [LARGE SCALE GENOMIC DNA]</scope>
    <source>
        <strain evidence="2 3">BIOML-A2</strain>
    </source>
</reference>
<proteinExistence type="predicted"/>
<dbReference type="EMBL" id="WWVX01000002">
    <property type="protein sequence ID" value="MZL68831.1"/>
    <property type="molecule type" value="Genomic_DNA"/>
</dbReference>
<gene>
    <name evidence="2" type="ORF">GT747_03450</name>
</gene>
<accession>A0ABW9WT46</accession>
<keyword evidence="1" id="KW-0472">Membrane</keyword>
<dbReference type="Proteomes" id="UP000474718">
    <property type="component" value="Unassembled WGS sequence"/>
</dbReference>
<protein>
    <submittedName>
        <fullName evidence="2">Uncharacterized protein</fullName>
    </submittedName>
</protein>
<sequence>MKTYQTAEVEGVLAGAPYFPMLLFPEATLPYERMPAAPQRLADILPLTQGVKLLKAASLNTPAGSALVPLAVMLVIAAVCTCPPLKFFRGGASKSHLPAAGARPGLRCFPSN</sequence>
<evidence type="ECO:0000313" key="3">
    <source>
        <dbReference type="Proteomes" id="UP000474718"/>
    </source>
</evidence>
<evidence type="ECO:0000313" key="2">
    <source>
        <dbReference type="EMBL" id="MZL68831.1"/>
    </source>
</evidence>
<dbReference type="RefSeq" id="WP_021661001.1">
    <property type="nucleotide sequence ID" value="NZ_FQVY01000002.1"/>
</dbReference>
<feature type="transmembrane region" description="Helical" evidence="1">
    <location>
        <begin position="66"/>
        <end position="85"/>
    </location>
</feature>
<comment type="caution">
    <text evidence="2">The sequence shown here is derived from an EMBL/GenBank/DDBJ whole genome shotgun (WGS) entry which is preliminary data.</text>
</comment>
<name>A0ABW9WT46_9FIRM</name>
<organism evidence="2 3">
    <name type="scientific">Bittarella massiliensis</name>
    <name type="common">ex Durand et al. 2017</name>
    <dbReference type="NCBI Taxonomy" id="1720313"/>
    <lineage>
        <taxon>Bacteria</taxon>
        <taxon>Bacillati</taxon>
        <taxon>Bacillota</taxon>
        <taxon>Clostridia</taxon>
        <taxon>Eubacteriales</taxon>
        <taxon>Oscillospiraceae</taxon>
        <taxon>Bittarella (ex Durand et al. 2017)</taxon>
    </lineage>
</organism>
<keyword evidence="1" id="KW-0812">Transmembrane</keyword>
<keyword evidence="3" id="KW-1185">Reference proteome</keyword>